<evidence type="ECO:0000313" key="1">
    <source>
        <dbReference type="EMBL" id="KRY97160.1"/>
    </source>
</evidence>
<reference evidence="1 2" key="1">
    <citation type="submission" date="2015-01" db="EMBL/GenBank/DDBJ databases">
        <title>Evolution of Trichinella species and genotypes.</title>
        <authorList>
            <person name="Korhonen P.K."/>
            <person name="Edoardo P."/>
            <person name="Giuseppe L.R."/>
            <person name="Gasser R.B."/>
        </authorList>
    </citation>
    <scope>NUCLEOTIDE SEQUENCE [LARGE SCALE GENOMIC DNA]</scope>
    <source>
        <strain evidence="1">ISS1029</strain>
    </source>
</reference>
<organism evidence="1 2">
    <name type="scientific">Trichinella zimbabwensis</name>
    <dbReference type="NCBI Taxonomy" id="268475"/>
    <lineage>
        <taxon>Eukaryota</taxon>
        <taxon>Metazoa</taxon>
        <taxon>Ecdysozoa</taxon>
        <taxon>Nematoda</taxon>
        <taxon>Enoplea</taxon>
        <taxon>Dorylaimia</taxon>
        <taxon>Trichinellida</taxon>
        <taxon>Trichinellidae</taxon>
        <taxon>Trichinella</taxon>
    </lineage>
</organism>
<gene>
    <name evidence="1" type="ORF">T11_11326</name>
</gene>
<dbReference type="EMBL" id="JYDP01002257">
    <property type="protein sequence ID" value="KRY97160.1"/>
    <property type="molecule type" value="Genomic_DNA"/>
</dbReference>
<accession>A0A0V1GFV3</accession>
<keyword evidence="2" id="KW-1185">Reference proteome</keyword>
<dbReference type="AlphaFoldDB" id="A0A0V1GFV3"/>
<protein>
    <submittedName>
        <fullName evidence="1">Uncharacterized protein</fullName>
    </submittedName>
</protein>
<evidence type="ECO:0000313" key="2">
    <source>
        <dbReference type="Proteomes" id="UP000055024"/>
    </source>
</evidence>
<dbReference type="Proteomes" id="UP000055024">
    <property type="component" value="Unassembled WGS sequence"/>
</dbReference>
<sequence>MFFNLLAEVGVKAHVNVGKLKNLASIKENVHQEKDDYQQRLNCQ</sequence>
<proteinExistence type="predicted"/>
<name>A0A0V1GFV3_9BILA</name>
<comment type="caution">
    <text evidence="1">The sequence shown here is derived from an EMBL/GenBank/DDBJ whole genome shotgun (WGS) entry which is preliminary data.</text>
</comment>